<accession>A0A2S1KUT9</accession>
<dbReference type="Proteomes" id="UP000244870">
    <property type="component" value="Chromosome"/>
</dbReference>
<reference evidence="2 3" key="1">
    <citation type="submission" date="2017-04" db="EMBL/GenBank/DDBJ databases">
        <title>Weissella cibaria strain m2 complete genome.</title>
        <authorList>
            <person name="Pan Q."/>
            <person name="Tan M."/>
            <person name="Yao F."/>
            <person name="Su S."/>
        </authorList>
    </citation>
    <scope>NUCLEOTIDE SEQUENCE [LARGE SCALE GENOMIC DNA]</scope>
    <source>
        <strain evidence="2 3">M2</strain>
    </source>
</reference>
<evidence type="ECO:0000256" key="1">
    <source>
        <dbReference type="SAM" id="Phobius"/>
    </source>
</evidence>
<dbReference type="EMBL" id="CP020928">
    <property type="protein sequence ID" value="AWF96724.1"/>
    <property type="molecule type" value="Genomic_DNA"/>
</dbReference>
<feature type="transmembrane region" description="Helical" evidence="1">
    <location>
        <begin position="20"/>
        <end position="40"/>
    </location>
</feature>
<evidence type="ECO:0000313" key="3">
    <source>
        <dbReference type="Proteomes" id="UP000244870"/>
    </source>
</evidence>
<protein>
    <submittedName>
        <fullName evidence="2">Uncharacterized protein</fullName>
    </submittedName>
</protein>
<dbReference type="RefSeq" id="WP_257739373.1">
    <property type="nucleotide sequence ID" value="NZ_CP012873.1"/>
</dbReference>
<gene>
    <name evidence="2" type="ORF">B6254_2378</name>
</gene>
<organism evidence="2 3">
    <name type="scientific">Weissella cibaria</name>
    <dbReference type="NCBI Taxonomy" id="137591"/>
    <lineage>
        <taxon>Bacteria</taxon>
        <taxon>Bacillati</taxon>
        <taxon>Bacillota</taxon>
        <taxon>Bacilli</taxon>
        <taxon>Lactobacillales</taxon>
        <taxon>Lactobacillaceae</taxon>
        <taxon>Weissella</taxon>
    </lineage>
</organism>
<keyword evidence="1" id="KW-1133">Transmembrane helix</keyword>
<name>A0A2S1KUT9_9LACO</name>
<proteinExistence type="predicted"/>
<evidence type="ECO:0000313" key="2">
    <source>
        <dbReference type="EMBL" id="AWF96724.1"/>
    </source>
</evidence>
<keyword evidence="1" id="KW-0472">Membrane</keyword>
<sequence length="41" mass="4555">MMRVSQVRYAKRFWWMRLNVAVSVSVVTISLGSTLLIGAAG</sequence>
<dbReference type="AlphaFoldDB" id="A0A2S1KUT9"/>
<keyword evidence="1" id="KW-0812">Transmembrane</keyword>